<name>A0A6M3KQU9_9ZZZZ</name>
<accession>A0A6M3KQU9</accession>
<evidence type="ECO:0000313" key="2">
    <source>
        <dbReference type="EMBL" id="QJA65271.1"/>
    </source>
</evidence>
<keyword evidence="1" id="KW-0472">Membrane</keyword>
<dbReference type="EMBL" id="MT141535">
    <property type="protein sequence ID" value="QJA65271.1"/>
    <property type="molecule type" value="Genomic_DNA"/>
</dbReference>
<dbReference type="AlphaFoldDB" id="A0A6M3KQU9"/>
<gene>
    <name evidence="3" type="ORF">MM415A00243_0033</name>
    <name evidence="2" type="ORF">MM415B00422_0033</name>
    <name evidence="4" type="ORF">TM448B01581_0011</name>
</gene>
<evidence type="ECO:0000256" key="1">
    <source>
        <dbReference type="SAM" id="Phobius"/>
    </source>
</evidence>
<dbReference type="EMBL" id="MT144787">
    <property type="protein sequence ID" value="QJH99416.1"/>
    <property type="molecule type" value="Genomic_DNA"/>
</dbReference>
<evidence type="ECO:0000313" key="4">
    <source>
        <dbReference type="EMBL" id="QJH99416.1"/>
    </source>
</evidence>
<reference evidence="3" key="1">
    <citation type="submission" date="2020-03" db="EMBL/GenBank/DDBJ databases">
        <title>The deep terrestrial virosphere.</title>
        <authorList>
            <person name="Holmfeldt K."/>
            <person name="Nilsson E."/>
            <person name="Simone D."/>
            <person name="Lopez-Fernandez M."/>
            <person name="Wu X."/>
            <person name="de Brujin I."/>
            <person name="Lundin D."/>
            <person name="Andersson A."/>
            <person name="Bertilsson S."/>
            <person name="Dopson M."/>
        </authorList>
    </citation>
    <scope>NUCLEOTIDE SEQUENCE</scope>
    <source>
        <strain evidence="3">MM415A00243</strain>
        <strain evidence="2">MM415B00422</strain>
        <strain evidence="4">TM448B01581</strain>
    </source>
</reference>
<proteinExistence type="predicted"/>
<evidence type="ECO:0000313" key="3">
    <source>
        <dbReference type="EMBL" id="QJA83971.1"/>
    </source>
</evidence>
<feature type="transmembrane region" description="Helical" evidence="1">
    <location>
        <begin position="76"/>
        <end position="96"/>
    </location>
</feature>
<sequence length="215" mass="21860">MPLLPADPTPPTRPWYTRGPVIAAVGGVAAALVTLIALLIPLEPGVTVAVMGVVGSLLALWRSGTGNPPATPPTGTVSVLLVLLVMSGAWAGCATANTPIKREAARHIAWATLHSAEGGLLVGAAIAADRGDHEQEMLLVGSQLLIHTAADDIVDAVVAGLSDPVDIDAVADGVVQGAIGVLVDLKQEVAARLLGFTSGIIRTIFREAWAAIDGD</sequence>
<organism evidence="3">
    <name type="scientific">viral metagenome</name>
    <dbReference type="NCBI Taxonomy" id="1070528"/>
    <lineage>
        <taxon>unclassified sequences</taxon>
        <taxon>metagenomes</taxon>
        <taxon>organismal metagenomes</taxon>
    </lineage>
</organism>
<keyword evidence="1" id="KW-1133">Transmembrane helix</keyword>
<keyword evidence="1" id="KW-0812">Transmembrane</keyword>
<protein>
    <submittedName>
        <fullName evidence="3">Uncharacterized protein</fullName>
    </submittedName>
</protein>
<feature type="transmembrane region" description="Helical" evidence="1">
    <location>
        <begin position="46"/>
        <end position="64"/>
    </location>
</feature>
<dbReference type="EMBL" id="MT142521">
    <property type="protein sequence ID" value="QJA83971.1"/>
    <property type="molecule type" value="Genomic_DNA"/>
</dbReference>
<feature type="transmembrane region" description="Helical" evidence="1">
    <location>
        <begin position="20"/>
        <end position="39"/>
    </location>
</feature>